<evidence type="ECO:0000256" key="6">
    <source>
        <dbReference type="ARBA" id="ARBA00023136"/>
    </source>
</evidence>
<evidence type="ECO:0000313" key="11">
    <source>
        <dbReference type="Proteomes" id="UP001515480"/>
    </source>
</evidence>
<evidence type="ECO:0000256" key="8">
    <source>
        <dbReference type="SAM" id="SignalP"/>
    </source>
</evidence>
<organism evidence="10 11">
    <name type="scientific">Prymnesium parvum</name>
    <name type="common">Toxic golden alga</name>
    <dbReference type="NCBI Taxonomy" id="97485"/>
    <lineage>
        <taxon>Eukaryota</taxon>
        <taxon>Haptista</taxon>
        <taxon>Haptophyta</taxon>
        <taxon>Prymnesiophyceae</taxon>
        <taxon>Prymnesiales</taxon>
        <taxon>Prymnesiaceae</taxon>
        <taxon>Prymnesium</taxon>
    </lineage>
</organism>
<dbReference type="Pfam" id="PF23452">
    <property type="entry name" value="HPAT"/>
    <property type="match status" value="1"/>
</dbReference>
<evidence type="ECO:0000256" key="3">
    <source>
        <dbReference type="ARBA" id="ARBA00022679"/>
    </source>
</evidence>
<evidence type="ECO:0000256" key="4">
    <source>
        <dbReference type="ARBA" id="ARBA00022692"/>
    </source>
</evidence>
<feature type="chain" id="PRO_5044248281" description="Hydroxyproline O-arabinosyltransferase-like domain-containing protein" evidence="8">
    <location>
        <begin position="22"/>
        <end position="458"/>
    </location>
</feature>
<evidence type="ECO:0000313" key="10">
    <source>
        <dbReference type="EMBL" id="KAL1504080.1"/>
    </source>
</evidence>
<dbReference type="InterPro" id="IPR056508">
    <property type="entry name" value="HPAT-like"/>
</dbReference>
<keyword evidence="2" id="KW-0328">Glycosyltransferase</keyword>
<dbReference type="InterPro" id="IPR044845">
    <property type="entry name" value="HPAT/SRGT1-like"/>
</dbReference>
<comment type="caution">
    <text evidence="10">The sequence shown here is derived from an EMBL/GenBank/DDBJ whole genome shotgun (WGS) entry which is preliminary data.</text>
</comment>
<dbReference type="AlphaFoldDB" id="A0AB34IPP0"/>
<dbReference type="GO" id="GO:0016757">
    <property type="term" value="F:glycosyltransferase activity"/>
    <property type="evidence" value="ECO:0007669"/>
    <property type="project" value="UniProtKB-KW"/>
</dbReference>
<feature type="domain" description="Hydroxyproline O-arabinosyltransferase-like" evidence="9">
    <location>
        <begin position="123"/>
        <end position="415"/>
    </location>
</feature>
<dbReference type="PANTHER" id="PTHR31485:SF7">
    <property type="entry name" value="PEPTIDYL SERINE ALPHA-GALACTOSYLTRANSFERASE"/>
    <property type="match status" value="1"/>
</dbReference>
<comment type="subcellular location">
    <subcellularLocation>
        <location evidence="1">Membrane</location>
        <topology evidence="1">Single-pass membrane protein</topology>
    </subcellularLocation>
</comment>
<keyword evidence="5" id="KW-1133">Transmembrane helix</keyword>
<dbReference type="Proteomes" id="UP001515480">
    <property type="component" value="Unassembled WGS sequence"/>
</dbReference>
<proteinExistence type="predicted"/>
<keyword evidence="3" id="KW-0808">Transferase</keyword>
<evidence type="ECO:0000256" key="2">
    <source>
        <dbReference type="ARBA" id="ARBA00022676"/>
    </source>
</evidence>
<evidence type="ECO:0000259" key="9">
    <source>
        <dbReference type="Pfam" id="PF23452"/>
    </source>
</evidence>
<keyword evidence="4" id="KW-0812">Transmembrane</keyword>
<sequence length="458" mass="51383">MGLLAALLVAVVVGALVCVVSQQLATSHLFIDELAHLRSHALRASTALRDEQPASSRDSPPPPLPPHLSAHPRELRAQTPSPTAASRATTLAAELARPFHRPPRPPAEAVGAASSECAQRQPYHVLLTAASGVYQEWQTRIAYYHYKKLKALHPCSDVGGFTRLLNTRGAQPDGLMAEIPTVLVNQLHPGGCDECDHGFIVMNRPWGLQQLVSSDAFERIEEKYLFIMETDHIMLKPLRNAATPTRPVAFGFFYMTHRYDTQKLYPVVKKYFDPDQLDPVGPSPMIIAKDCLRRLVPSWWNLTLAMKRDQTTDRALGWVLEMWSYTINAAKLGVRHQVERYLQSEPAEDRVVDLTPYYLLHYTFDLHYQSWKFSKRRFGAQYPPAEIPSPPTRAPRNAHAFVRMMNEAMGATIPWKACKDGGCGVKHGDRTALDRPQSTARVRMDRAALVRAGRLLGF</sequence>
<keyword evidence="6" id="KW-0472">Membrane</keyword>
<gene>
    <name evidence="10" type="ORF">AB1Y20_010490</name>
</gene>
<feature type="region of interest" description="Disordered" evidence="7">
    <location>
        <begin position="46"/>
        <end position="85"/>
    </location>
</feature>
<keyword evidence="8" id="KW-0732">Signal</keyword>
<evidence type="ECO:0000256" key="1">
    <source>
        <dbReference type="ARBA" id="ARBA00004167"/>
    </source>
</evidence>
<protein>
    <recommendedName>
        <fullName evidence="9">Hydroxyproline O-arabinosyltransferase-like domain-containing protein</fullName>
    </recommendedName>
</protein>
<dbReference type="GO" id="GO:0016020">
    <property type="term" value="C:membrane"/>
    <property type="evidence" value="ECO:0007669"/>
    <property type="project" value="UniProtKB-SubCell"/>
</dbReference>
<accession>A0AB34IPP0</accession>
<evidence type="ECO:0000256" key="5">
    <source>
        <dbReference type="ARBA" id="ARBA00022989"/>
    </source>
</evidence>
<dbReference type="EMBL" id="JBGBPQ010000020">
    <property type="protein sequence ID" value="KAL1504080.1"/>
    <property type="molecule type" value="Genomic_DNA"/>
</dbReference>
<reference evidence="10 11" key="1">
    <citation type="journal article" date="2024" name="Science">
        <title>Giant polyketide synthase enzymes in the biosynthesis of giant marine polyether toxins.</title>
        <authorList>
            <person name="Fallon T.R."/>
            <person name="Shende V.V."/>
            <person name="Wierzbicki I.H."/>
            <person name="Pendleton A.L."/>
            <person name="Watervoot N.F."/>
            <person name="Auber R.P."/>
            <person name="Gonzalez D.J."/>
            <person name="Wisecaver J.H."/>
            <person name="Moore B.S."/>
        </authorList>
    </citation>
    <scope>NUCLEOTIDE SEQUENCE [LARGE SCALE GENOMIC DNA]</scope>
    <source>
        <strain evidence="10 11">12B1</strain>
    </source>
</reference>
<name>A0AB34IPP0_PRYPA</name>
<evidence type="ECO:0000256" key="7">
    <source>
        <dbReference type="SAM" id="MobiDB-lite"/>
    </source>
</evidence>
<keyword evidence="11" id="KW-1185">Reference proteome</keyword>
<dbReference type="PANTHER" id="PTHR31485">
    <property type="entry name" value="PEPTIDYL SERINE ALPHA-GALACTOSYLTRANSFERASE"/>
    <property type="match status" value="1"/>
</dbReference>
<feature type="signal peptide" evidence="8">
    <location>
        <begin position="1"/>
        <end position="21"/>
    </location>
</feature>